<protein>
    <submittedName>
        <fullName evidence="1">Uncharacterized protein</fullName>
    </submittedName>
</protein>
<evidence type="ECO:0000313" key="1">
    <source>
        <dbReference type="EMBL" id="KAJ7549658.1"/>
    </source>
</evidence>
<dbReference type="EMBL" id="CM055098">
    <property type="protein sequence ID" value="KAJ7549658.1"/>
    <property type="molecule type" value="Genomic_DNA"/>
</dbReference>
<sequence length="1234" mass="135705">MGDTELWPQPSGLLPAAIPSSADAFTSSLRNENWAQAEARVADIIIRIQPNQASEERRKSVVQYVQRLISRCFDCKVFTFGSVPLKTYLPDGDIDLTTFSQQYVKDTWVTTVRSVLEEEERRQDAQFRVKEVHYIHAEVKIIKCLVESIVVDISFNQLGGLCTLCFLEEVDQLIGQNHLFKRSIMLVKAWCYYESRILGAHHGLISTYALETLVLYIFHVFHASLRGPLEVLFRFLDFFSKFDWDNYCVSLLGPVPLSSLPYMAAQPPRRDGGELLLGNEFLIACSQAYASVPYDQEGQVHQTFTSKFMNVIDPLRVTNNLGRSVSKGNFFRIRSAFGYGARKLASILCHSKVDMIGELDCFFQNTLRRHGSGRRPDAPDPIDQLCQHLSAGSVSFDTEDGSTNKGEKHTNDHLGKVDDVRFVSDLVDTKCDISTIDGTLLASSPYEPDSQDAITTAAIHGKAPAVVFSTSMTATNFVCERNCAKNTDVKEHNVVKTESLMGVTSDNIILARDAETNLSSIIDDANRDQRRGVGGSSRTLADSLSSFNGNVTSTNATPNDFVAPIVRGEAKGLTTVRNDNARDIAHRGAKATNPVQIFVETSGGERDSCLPVADINLLPEKSMVESLGKKTEFKNLGSTVEALASEGLRRSYEPHAAAVDHSNVLNISSSVGHSNHLLSSLPREDTNSASPIIPVSESSLGPSPTSVHFTHERIIDPRLSSLSVAQGLSNKFQRQRPEIVEKGERLRHTRGLVQIPDASHANAPFLYGSAPYQLPLYIPPDPNGATLGSNHSVDLHFRDRSSGEASDNVETNLSFNTNLSSSSPIPLGVVESLKLFGIKASRSSALQGSGSSSTLKEGQAQDSRFDSLSGDFANHLNCLVYGRYCQYLSLSAPMWMDPSFISPSWYLQGRHPWEGPGRPLQPGIDVFGNVYSPRSSFYPVSTAMRSPGRGKYRANAPNAFGQEEPRRPHGSRYFPNSRNGAFRERQFPVVGRGYHLTDNQDQNGGLEQDGTHVFTPRYRSGGRGQNKHGRLPQNHLFSGRDEISSIEQRARERALESQTHSSLRKTNVDSFLKFPASTPQAPLNAVWTPASVERPDRDDQTTTGFTSVNGESGPAISYTHSPIEDVAGESLEFGSLGALKIEANQMNKESDHTLQSGNSPSLHQQAFVLNNAHTPAALVTSNDRHLQQPLLAHQQQRHKQSSYELKGDDFPPLTPGNLRGSNSRTGSTATGRAE</sequence>
<gene>
    <name evidence="1" type="ORF">O6H91_07G061600</name>
</gene>
<organism evidence="1 2">
    <name type="scientific">Diphasiastrum complanatum</name>
    <name type="common">Issler's clubmoss</name>
    <name type="synonym">Lycopodium complanatum</name>
    <dbReference type="NCBI Taxonomy" id="34168"/>
    <lineage>
        <taxon>Eukaryota</taxon>
        <taxon>Viridiplantae</taxon>
        <taxon>Streptophyta</taxon>
        <taxon>Embryophyta</taxon>
        <taxon>Tracheophyta</taxon>
        <taxon>Lycopodiopsida</taxon>
        <taxon>Lycopodiales</taxon>
        <taxon>Lycopodiaceae</taxon>
        <taxon>Lycopodioideae</taxon>
        <taxon>Diphasiastrum</taxon>
    </lineage>
</organism>
<keyword evidence="2" id="KW-1185">Reference proteome</keyword>
<name>A0ACC2D5T4_DIPCM</name>
<evidence type="ECO:0000313" key="2">
    <source>
        <dbReference type="Proteomes" id="UP001162992"/>
    </source>
</evidence>
<accession>A0ACC2D5T4</accession>
<proteinExistence type="predicted"/>
<dbReference type="Proteomes" id="UP001162992">
    <property type="component" value="Chromosome 7"/>
</dbReference>
<comment type="caution">
    <text evidence="1">The sequence shown here is derived from an EMBL/GenBank/DDBJ whole genome shotgun (WGS) entry which is preliminary data.</text>
</comment>
<reference evidence="2" key="1">
    <citation type="journal article" date="2024" name="Proc. Natl. Acad. Sci. U.S.A.">
        <title>Extraordinary preservation of gene collinearity over three hundred million years revealed in homosporous lycophytes.</title>
        <authorList>
            <person name="Li C."/>
            <person name="Wickell D."/>
            <person name="Kuo L.Y."/>
            <person name="Chen X."/>
            <person name="Nie B."/>
            <person name="Liao X."/>
            <person name="Peng D."/>
            <person name="Ji J."/>
            <person name="Jenkins J."/>
            <person name="Williams M."/>
            <person name="Shu S."/>
            <person name="Plott C."/>
            <person name="Barry K."/>
            <person name="Rajasekar S."/>
            <person name="Grimwood J."/>
            <person name="Han X."/>
            <person name="Sun S."/>
            <person name="Hou Z."/>
            <person name="He W."/>
            <person name="Dai G."/>
            <person name="Sun C."/>
            <person name="Schmutz J."/>
            <person name="Leebens-Mack J.H."/>
            <person name="Li F.W."/>
            <person name="Wang L."/>
        </authorList>
    </citation>
    <scope>NUCLEOTIDE SEQUENCE [LARGE SCALE GENOMIC DNA]</scope>
    <source>
        <strain evidence="2">cv. PW_Plant_1</strain>
    </source>
</reference>